<protein>
    <submittedName>
        <fullName evidence="2">Uncharacterized protein</fullName>
    </submittedName>
</protein>
<dbReference type="HOGENOM" id="CLU_2347620_0_0_1"/>
<reference evidence="3" key="1">
    <citation type="journal article" date="2013" name="Genome Announc.">
        <title>Draft genome sequence of the basidiomycetous yeast-like fungus Pseudozyma hubeiensis SY62, which produces an abundant amount of the biosurfactant mannosylerythritol lipids.</title>
        <authorList>
            <person name="Konishi M."/>
            <person name="Hatada Y."/>
            <person name="Horiuchi J."/>
        </authorList>
    </citation>
    <scope>NUCLEOTIDE SEQUENCE [LARGE SCALE GENOMIC DNA]</scope>
    <source>
        <strain evidence="3">SY62</strain>
    </source>
</reference>
<feature type="region of interest" description="Disordered" evidence="1">
    <location>
        <begin position="51"/>
        <end position="80"/>
    </location>
</feature>
<organism evidence="2 3">
    <name type="scientific">Pseudozyma hubeiensis (strain SY62)</name>
    <name type="common">Yeast</name>
    <dbReference type="NCBI Taxonomy" id="1305764"/>
    <lineage>
        <taxon>Eukaryota</taxon>
        <taxon>Fungi</taxon>
        <taxon>Dikarya</taxon>
        <taxon>Basidiomycota</taxon>
        <taxon>Ustilaginomycotina</taxon>
        <taxon>Ustilaginomycetes</taxon>
        <taxon>Ustilaginales</taxon>
        <taxon>Ustilaginaceae</taxon>
        <taxon>Pseudozyma</taxon>
    </lineage>
</organism>
<dbReference type="RefSeq" id="XP_012188719.1">
    <property type="nucleotide sequence ID" value="XM_012333329.1"/>
</dbReference>
<evidence type="ECO:0000256" key="1">
    <source>
        <dbReference type="SAM" id="MobiDB-lite"/>
    </source>
</evidence>
<dbReference type="AlphaFoldDB" id="R9P1T9"/>
<accession>R9P1T9</accession>
<evidence type="ECO:0000313" key="3">
    <source>
        <dbReference type="Proteomes" id="UP000014071"/>
    </source>
</evidence>
<evidence type="ECO:0000313" key="2">
    <source>
        <dbReference type="EMBL" id="GAC95132.1"/>
    </source>
</evidence>
<sequence length="97" mass="10338">MPSNDGHELRSLDCLSLIPTEAEGCNNYLVDNDVSTLLICKAQFNDAQGVPLGNHSAGSAVAVPRRSHKHRNEGSSGTCHESVIASTRRCLPAVPQD</sequence>
<gene>
    <name evidence="2" type="ORF">PHSY_002707</name>
</gene>
<dbReference type="EMBL" id="DF238790">
    <property type="protein sequence ID" value="GAC95132.1"/>
    <property type="molecule type" value="Genomic_DNA"/>
</dbReference>
<dbReference type="Proteomes" id="UP000014071">
    <property type="component" value="Unassembled WGS sequence"/>
</dbReference>
<keyword evidence="3" id="KW-1185">Reference proteome</keyword>
<proteinExistence type="predicted"/>
<name>R9P1T9_PSEHS</name>
<dbReference type="GeneID" id="24107998"/>